<name>A0ABX1F4R5_9PROT</name>
<dbReference type="InterPro" id="IPR039910">
    <property type="entry name" value="D15-like"/>
</dbReference>
<feature type="region of interest" description="Disordered" evidence="4">
    <location>
        <begin position="11"/>
        <end position="30"/>
    </location>
</feature>
<evidence type="ECO:0000313" key="6">
    <source>
        <dbReference type="EMBL" id="NKE47337.1"/>
    </source>
</evidence>
<keyword evidence="2" id="KW-0812">Transmembrane</keyword>
<proteinExistence type="predicted"/>
<feature type="domain" description="Bacterial surface antigen (D15)" evidence="5">
    <location>
        <begin position="318"/>
        <end position="614"/>
    </location>
</feature>
<evidence type="ECO:0000256" key="1">
    <source>
        <dbReference type="ARBA" id="ARBA00004370"/>
    </source>
</evidence>
<evidence type="ECO:0000259" key="5">
    <source>
        <dbReference type="Pfam" id="PF01103"/>
    </source>
</evidence>
<keyword evidence="7" id="KW-1185">Reference proteome</keyword>
<reference evidence="6 7" key="1">
    <citation type="submission" date="2020-03" db="EMBL/GenBank/DDBJ databases">
        <title>Roseomonas selenitidurans sp. nov. isolated from soil.</title>
        <authorList>
            <person name="Liu H."/>
        </authorList>
    </citation>
    <scope>NUCLEOTIDE SEQUENCE [LARGE SCALE GENOMIC DNA]</scope>
    <source>
        <strain evidence="6 7">JCM 15073</strain>
    </source>
</reference>
<evidence type="ECO:0000256" key="3">
    <source>
        <dbReference type="ARBA" id="ARBA00023136"/>
    </source>
</evidence>
<dbReference type="RefSeq" id="WP_168052556.1">
    <property type="nucleotide sequence ID" value="NZ_JAATJR010000006.1"/>
</dbReference>
<organism evidence="6 7">
    <name type="scientific">Falsiroseomonas frigidaquae</name>
    <dbReference type="NCBI Taxonomy" id="487318"/>
    <lineage>
        <taxon>Bacteria</taxon>
        <taxon>Pseudomonadati</taxon>
        <taxon>Pseudomonadota</taxon>
        <taxon>Alphaproteobacteria</taxon>
        <taxon>Acetobacterales</taxon>
        <taxon>Roseomonadaceae</taxon>
        <taxon>Falsiroseomonas</taxon>
    </lineage>
</organism>
<evidence type="ECO:0000313" key="7">
    <source>
        <dbReference type="Proteomes" id="UP000765160"/>
    </source>
</evidence>
<dbReference type="Pfam" id="PF01103">
    <property type="entry name" value="Omp85"/>
    <property type="match status" value="1"/>
</dbReference>
<keyword evidence="3" id="KW-0472">Membrane</keyword>
<dbReference type="InterPro" id="IPR000184">
    <property type="entry name" value="Bac_surfAg_D15"/>
</dbReference>
<sequence>MLVLAAAPVATQSMGQTAPEPPAAEAPAPGALPYETSLVPTGVEALDEPLRDASRLIRLSDEAPVDAYGLVARALGEPPLLDAVLRAEGYWAGRIEVEIAGSPADEPGLAQRLAGNPGPVPVQVRITPGPRYTLRRVALRSQAPEGAAAVAALGQPEGLESGGPARTGPILDAESGLLDRLRVAGYPLAAVVDREVLVNHEVQAMDVTWVLSPGPAARFAPPEIAGGTAVSRRLLARITNRVSGEPYAPATLERTRRELLALGAFDTVRARAGDRLDESGRLPVTFTITDRPRNAAGATLAYETNYGPSATVYYERRNVFGNAERLRLEASASRLGSEADDTNFRIGANLRRPGLIDGRTSLVLDAAVLRERLDAYDRDAITTSALLERPFGARWVLQSGPTFETGRIGRDGNMEPFTLAGLVMGARYDSTNDPLDPRGGLRATINVIPYADIAEGGGFVRAIGTLRTYFDLTGSGGTVLALRGTLGSLVGADRSVPLDKRFYAGGGGSVRGYAYQSIGPRDSQGRPDGGSSLVEGSVELRQRISGALGMVAFLDGGSVGQLETPSFEEVRLGAGVGVRYATAIGPLRLDVAIPLNKQEGDDGYGLYVGLGQAF</sequence>
<accession>A0ABX1F4R5</accession>
<protein>
    <submittedName>
        <fullName evidence="6">Outer membrane protein assembly factor</fullName>
    </submittedName>
</protein>
<comment type="caution">
    <text evidence="6">The sequence shown here is derived from an EMBL/GenBank/DDBJ whole genome shotgun (WGS) entry which is preliminary data.</text>
</comment>
<dbReference type="PANTHER" id="PTHR12815:SF42">
    <property type="entry name" value="BACTERIAL SURFACE ANTIGEN (D15) DOMAIN-CONTAINING PROTEIN"/>
    <property type="match status" value="1"/>
</dbReference>
<dbReference type="Gene3D" id="2.40.160.50">
    <property type="entry name" value="membrane protein fhac: a member of the omp85/tpsb transporter family"/>
    <property type="match status" value="1"/>
</dbReference>
<evidence type="ECO:0000256" key="2">
    <source>
        <dbReference type="ARBA" id="ARBA00022452"/>
    </source>
</evidence>
<keyword evidence="2" id="KW-1134">Transmembrane beta strand</keyword>
<dbReference type="Gene3D" id="3.10.20.310">
    <property type="entry name" value="membrane protein fhac"/>
    <property type="match status" value="1"/>
</dbReference>
<gene>
    <name evidence="6" type="ORF">HB662_21345</name>
</gene>
<comment type="subcellular location">
    <subcellularLocation>
        <location evidence="1">Membrane</location>
    </subcellularLocation>
</comment>
<dbReference type="Proteomes" id="UP000765160">
    <property type="component" value="Unassembled WGS sequence"/>
</dbReference>
<evidence type="ECO:0000256" key="4">
    <source>
        <dbReference type="SAM" id="MobiDB-lite"/>
    </source>
</evidence>
<dbReference type="PANTHER" id="PTHR12815">
    <property type="entry name" value="SORTING AND ASSEMBLY MACHINERY SAMM50 PROTEIN FAMILY MEMBER"/>
    <property type="match status" value="1"/>
</dbReference>
<dbReference type="EMBL" id="JAAVTX010000006">
    <property type="protein sequence ID" value="NKE47337.1"/>
    <property type="molecule type" value="Genomic_DNA"/>
</dbReference>